<evidence type="ECO:0000313" key="2">
    <source>
        <dbReference type="EMBL" id="CAI6342588.1"/>
    </source>
</evidence>
<protein>
    <recommendedName>
        <fullName evidence="1">Calcineurin-like phosphoesterase domain-containing protein</fullName>
    </recommendedName>
</protein>
<dbReference type="InterPro" id="IPR051693">
    <property type="entry name" value="UPF0046_metallophosphoest"/>
</dbReference>
<dbReference type="PANTHER" id="PTHR12905">
    <property type="entry name" value="METALLOPHOSPHOESTERASE"/>
    <property type="match status" value="1"/>
</dbReference>
<dbReference type="Pfam" id="PF00149">
    <property type="entry name" value="Metallophos"/>
    <property type="match status" value="1"/>
</dbReference>
<sequence>MLGENHGLTALLDRRPPSAWQQFIERPCLFLATKLYKWRPAAPFHPYGTRPVTVVCISDTHNTQPHVPHGDILIHAGDLTQTGTYEELQTTLDWLNTLSHPHKIVIAGNHDILLDPNDPCADPVAKSSLEWGNIVYLNSESADILCPNGRTLKVYGSPLTPRCGNCAFQYLRGRDVWTGQFPADTDILVTHGPPKGHLDAGHIGCQHLLSQVWRMKPRLHVFGHAHGGYGTETAQFDGLQKAYENAVISGGGLWNLGLAFLHFISAQFRSNFLGESPTAEALFVNAAALDGLRDDQQRRPIVVRM</sequence>
<keyword evidence="3" id="KW-1185">Reference proteome</keyword>
<name>A0A9W4XT39_9PLEO</name>
<proteinExistence type="predicted"/>
<evidence type="ECO:0000259" key="1">
    <source>
        <dbReference type="Pfam" id="PF00149"/>
    </source>
</evidence>
<dbReference type="CDD" id="cd07379">
    <property type="entry name" value="MPP_239FB"/>
    <property type="match status" value="1"/>
</dbReference>
<dbReference type="SUPFAM" id="SSF56300">
    <property type="entry name" value="Metallo-dependent phosphatases"/>
    <property type="match status" value="1"/>
</dbReference>
<dbReference type="InterPro" id="IPR004843">
    <property type="entry name" value="Calcineurin-like_PHP"/>
</dbReference>
<organism evidence="2 3">
    <name type="scientific">Periconia digitata</name>
    <dbReference type="NCBI Taxonomy" id="1303443"/>
    <lineage>
        <taxon>Eukaryota</taxon>
        <taxon>Fungi</taxon>
        <taxon>Dikarya</taxon>
        <taxon>Ascomycota</taxon>
        <taxon>Pezizomycotina</taxon>
        <taxon>Dothideomycetes</taxon>
        <taxon>Pleosporomycetidae</taxon>
        <taxon>Pleosporales</taxon>
        <taxon>Massarineae</taxon>
        <taxon>Periconiaceae</taxon>
        <taxon>Periconia</taxon>
    </lineage>
</organism>
<evidence type="ECO:0000313" key="3">
    <source>
        <dbReference type="Proteomes" id="UP001152607"/>
    </source>
</evidence>
<dbReference type="InterPro" id="IPR029052">
    <property type="entry name" value="Metallo-depent_PP-like"/>
</dbReference>
<reference evidence="2" key="1">
    <citation type="submission" date="2023-01" db="EMBL/GenBank/DDBJ databases">
        <authorList>
            <person name="Van Ghelder C."/>
            <person name="Rancurel C."/>
        </authorList>
    </citation>
    <scope>NUCLEOTIDE SEQUENCE</scope>
    <source>
        <strain evidence="2">CNCM I-4278</strain>
    </source>
</reference>
<accession>A0A9W4XT39</accession>
<dbReference type="AlphaFoldDB" id="A0A9W4XT39"/>
<dbReference type="Gene3D" id="3.60.21.10">
    <property type="match status" value="1"/>
</dbReference>
<feature type="domain" description="Calcineurin-like phosphoesterase" evidence="1">
    <location>
        <begin position="54"/>
        <end position="227"/>
    </location>
</feature>
<dbReference type="PANTHER" id="PTHR12905:SF28">
    <property type="entry name" value="RHAMNOGALACTURONATE LYASE C-RELATED"/>
    <property type="match status" value="1"/>
</dbReference>
<dbReference type="Proteomes" id="UP001152607">
    <property type="component" value="Unassembled WGS sequence"/>
</dbReference>
<dbReference type="EMBL" id="CAOQHR010000013">
    <property type="protein sequence ID" value="CAI6342588.1"/>
    <property type="molecule type" value="Genomic_DNA"/>
</dbReference>
<dbReference type="OrthoDB" id="630188at2759"/>
<dbReference type="GO" id="GO:0016787">
    <property type="term" value="F:hydrolase activity"/>
    <property type="evidence" value="ECO:0007669"/>
    <property type="project" value="InterPro"/>
</dbReference>
<comment type="caution">
    <text evidence="2">The sequence shown here is derived from an EMBL/GenBank/DDBJ whole genome shotgun (WGS) entry which is preliminary data.</text>
</comment>
<gene>
    <name evidence="2" type="ORF">PDIGIT_LOCUS15798</name>
</gene>